<evidence type="ECO:0000313" key="2">
    <source>
        <dbReference type="Proteomes" id="UP000712157"/>
    </source>
</evidence>
<dbReference type="AlphaFoldDB" id="A0A949JX15"/>
<protein>
    <submittedName>
        <fullName evidence="1">YhcH/YjgK/YiaL family protein</fullName>
    </submittedName>
</protein>
<dbReference type="InterPro" id="IPR037012">
    <property type="entry name" value="NanQ/TabA/YiaL_sf"/>
</dbReference>
<reference evidence="1" key="1">
    <citation type="submission" date="2021-06" db="EMBL/GenBank/DDBJ databases">
        <title>Description of novel taxa of the family Lachnospiraceae.</title>
        <authorList>
            <person name="Chaplin A.V."/>
            <person name="Sokolova S.R."/>
            <person name="Pikina A.P."/>
            <person name="Korzhanova M."/>
            <person name="Belova V."/>
            <person name="Korostin D."/>
            <person name="Efimov B.A."/>
        </authorList>
    </citation>
    <scope>NUCLEOTIDE SEQUENCE</scope>
    <source>
        <strain evidence="1">ASD5720</strain>
    </source>
</reference>
<comment type="caution">
    <text evidence="1">The sequence shown here is derived from an EMBL/GenBank/DDBJ whole genome shotgun (WGS) entry which is preliminary data.</text>
</comment>
<dbReference type="InterPro" id="IPR004375">
    <property type="entry name" value="NanQ/TabA/YiaL"/>
</dbReference>
<gene>
    <name evidence="1" type="ORF">KTH89_03840</name>
</gene>
<dbReference type="NCBIfam" id="TIGR00022">
    <property type="entry name" value="YhcH/YjgK/YiaL family protein"/>
    <property type="match status" value="1"/>
</dbReference>
<dbReference type="Gene3D" id="2.60.120.370">
    <property type="entry name" value="YhcH/YjgK/YiaL"/>
    <property type="match status" value="1"/>
</dbReference>
<dbReference type="SUPFAM" id="SSF51197">
    <property type="entry name" value="Clavaminate synthase-like"/>
    <property type="match status" value="1"/>
</dbReference>
<proteinExistence type="predicted"/>
<sequence length="156" mass="18073">MIIDKIEHLQAYGLTERQCGLIQDFIREAGAKMPPEGRYELDGDKLFVLVQCYETREKSAGKMESHKAHLDLQYMMDGEELVFLNFADELNVIEDQTPEGDFVFYRTPDESVCAKLKTGMFMLMYPWDAHLPCCRINSPSPVKKLVFKIRLDKTEK</sequence>
<dbReference type="Pfam" id="PF04074">
    <property type="entry name" value="DUF386"/>
    <property type="match status" value="1"/>
</dbReference>
<evidence type="ECO:0000313" key="1">
    <source>
        <dbReference type="EMBL" id="MBU9735656.1"/>
    </source>
</evidence>
<dbReference type="EMBL" id="JAHQCW010000004">
    <property type="protein sequence ID" value="MBU9735656.1"/>
    <property type="molecule type" value="Genomic_DNA"/>
</dbReference>
<keyword evidence="2" id="KW-1185">Reference proteome</keyword>
<dbReference type="PANTHER" id="PTHR34986:SF1">
    <property type="entry name" value="PROTEIN YIAL"/>
    <property type="match status" value="1"/>
</dbReference>
<dbReference type="Proteomes" id="UP000712157">
    <property type="component" value="Unassembled WGS sequence"/>
</dbReference>
<dbReference type="GO" id="GO:0005829">
    <property type="term" value="C:cytosol"/>
    <property type="evidence" value="ECO:0007669"/>
    <property type="project" value="TreeGrafter"/>
</dbReference>
<dbReference type="PANTHER" id="PTHR34986">
    <property type="entry name" value="EVOLVED BETA-GALACTOSIDASE SUBUNIT BETA"/>
    <property type="match status" value="1"/>
</dbReference>
<dbReference type="RefSeq" id="WP_158342289.1">
    <property type="nucleotide sequence ID" value="NZ_JAHQCW010000004.1"/>
</dbReference>
<name>A0A949JX15_9FIRM</name>
<organism evidence="1 2">
    <name type="scientific">Diplocloster agilis</name>
    <dbReference type="NCBI Taxonomy" id="2850323"/>
    <lineage>
        <taxon>Bacteria</taxon>
        <taxon>Bacillati</taxon>
        <taxon>Bacillota</taxon>
        <taxon>Clostridia</taxon>
        <taxon>Lachnospirales</taxon>
        <taxon>Lachnospiraceae</taxon>
        <taxon>Diplocloster</taxon>
    </lineage>
</organism>
<accession>A0A949JX15</accession>